<dbReference type="PANTHER" id="PTHR11552">
    <property type="entry name" value="GLUCOSE-METHANOL-CHOLINE GMC OXIDOREDUCTASE"/>
    <property type="match status" value="1"/>
</dbReference>
<dbReference type="RefSeq" id="XP_070899259.1">
    <property type="nucleotide sequence ID" value="XM_071045543.1"/>
</dbReference>
<dbReference type="Gene3D" id="3.50.50.60">
    <property type="entry name" value="FAD/NAD(P)-binding domain"/>
    <property type="match status" value="2"/>
</dbReference>
<dbReference type="PANTHER" id="PTHR11552:SF80">
    <property type="entry name" value="GMC OXIDOREDUCTASE"/>
    <property type="match status" value="1"/>
</dbReference>
<protein>
    <submittedName>
        <fullName evidence="3">GMC oxidoreductase-domain-containing protein</fullName>
    </submittedName>
</protein>
<organism evidence="3 4">
    <name type="scientific">Aspergillus pseudodeflectus</name>
    <dbReference type="NCBI Taxonomy" id="176178"/>
    <lineage>
        <taxon>Eukaryota</taxon>
        <taxon>Fungi</taxon>
        <taxon>Dikarya</taxon>
        <taxon>Ascomycota</taxon>
        <taxon>Pezizomycotina</taxon>
        <taxon>Eurotiomycetes</taxon>
        <taxon>Eurotiomycetidae</taxon>
        <taxon>Eurotiales</taxon>
        <taxon>Aspergillaceae</taxon>
        <taxon>Aspergillus</taxon>
        <taxon>Aspergillus subgen. Nidulantes</taxon>
    </lineage>
</organism>
<proteinExistence type="inferred from homology"/>
<accession>A0ABR4KDQ3</accession>
<gene>
    <name evidence="3" type="ORF">BJX68DRAFT_266603</name>
</gene>
<comment type="caution">
    <text evidence="3">The sequence shown here is derived from an EMBL/GenBank/DDBJ whole genome shotgun (WGS) entry which is preliminary data.</text>
</comment>
<dbReference type="InterPro" id="IPR036188">
    <property type="entry name" value="FAD/NAD-bd_sf"/>
</dbReference>
<sequence>MPTGLRILDQLGCYDALLPEAQNVVDTKDYRDENGESITTTDGWEKLASEESGYPLFWIARTDLLKVLYDCIASVQRLQDTVEVATTDGPGYCGDILVGTDGVHSRVREEMIRHAKEQGTSKDYAEDHSINHWQVRVLFGKSTAVPGTCSSLADQSPLRGSSPNTPRQFSTFDEFCWNVLKVHPRNERVGTVSLRSGDPRHTPGINFRFFDERRGADHDLSSMAEGVGLAQEMFSRVSKVVGEQVEEHPDAHVQGDAVKQAIKHRAFSHRASSTCAIGSDNDPFACLDSKFRVRGVGGLRVVDALVFPRVSGAYLELPIFMISEKAADVVIQDAGYR</sequence>
<dbReference type="SUPFAM" id="SSF51905">
    <property type="entry name" value="FAD/NAD(P)-binding domain"/>
    <property type="match status" value="2"/>
</dbReference>
<reference evidence="3 4" key="1">
    <citation type="submission" date="2024-07" db="EMBL/GenBank/DDBJ databases">
        <title>Section-level genome sequencing and comparative genomics of Aspergillus sections Usti and Cavernicolus.</title>
        <authorList>
            <consortium name="Lawrence Berkeley National Laboratory"/>
            <person name="Nybo J.L."/>
            <person name="Vesth T.C."/>
            <person name="Theobald S."/>
            <person name="Frisvad J.C."/>
            <person name="Larsen T.O."/>
            <person name="Kjaerboelling I."/>
            <person name="Rothschild-Mancinelli K."/>
            <person name="Lyhne E.K."/>
            <person name="Kogle M.E."/>
            <person name="Barry K."/>
            <person name="Clum A."/>
            <person name="Na H."/>
            <person name="Ledsgaard L."/>
            <person name="Lin J."/>
            <person name="Lipzen A."/>
            <person name="Kuo A."/>
            <person name="Riley R."/>
            <person name="Mondo S."/>
            <person name="LaButti K."/>
            <person name="Haridas S."/>
            <person name="Pangalinan J."/>
            <person name="Salamov A.A."/>
            <person name="Simmons B.A."/>
            <person name="Magnuson J.K."/>
            <person name="Chen J."/>
            <person name="Drula E."/>
            <person name="Henrissat B."/>
            <person name="Wiebenga A."/>
            <person name="Lubbers R.J."/>
            <person name="Gomes A.C."/>
            <person name="Macurrencykelacurrency M.R."/>
            <person name="Stajich J."/>
            <person name="Grigoriev I.V."/>
            <person name="Mortensen U.H."/>
            <person name="De vries R.P."/>
            <person name="Baker S.E."/>
            <person name="Andersen M.R."/>
        </authorList>
    </citation>
    <scope>NUCLEOTIDE SEQUENCE [LARGE SCALE GENOMIC DNA]</scope>
    <source>
        <strain evidence="3 4">CBS 756.74</strain>
    </source>
</reference>
<evidence type="ECO:0000313" key="3">
    <source>
        <dbReference type="EMBL" id="KAL2850390.1"/>
    </source>
</evidence>
<dbReference type="SUPFAM" id="SSF54373">
    <property type="entry name" value="FAD-linked reductases, C-terminal domain"/>
    <property type="match status" value="1"/>
</dbReference>
<dbReference type="InterPro" id="IPR007867">
    <property type="entry name" value="GMC_OxRtase_C"/>
</dbReference>
<feature type="domain" description="Glucose-methanol-choline oxidoreductase C-terminal" evidence="2">
    <location>
        <begin position="188"/>
        <end position="322"/>
    </location>
</feature>
<evidence type="ECO:0000259" key="2">
    <source>
        <dbReference type="Pfam" id="PF05199"/>
    </source>
</evidence>
<dbReference type="GeneID" id="98160707"/>
<evidence type="ECO:0000313" key="4">
    <source>
        <dbReference type="Proteomes" id="UP001610444"/>
    </source>
</evidence>
<evidence type="ECO:0000256" key="1">
    <source>
        <dbReference type="ARBA" id="ARBA00010790"/>
    </source>
</evidence>
<name>A0ABR4KDQ3_9EURO</name>
<dbReference type="InterPro" id="IPR012132">
    <property type="entry name" value="GMC_OxRdtase"/>
</dbReference>
<dbReference type="Proteomes" id="UP001610444">
    <property type="component" value="Unassembled WGS sequence"/>
</dbReference>
<dbReference type="Gene3D" id="3.30.560.10">
    <property type="entry name" value="Glucose Oxidase, domain 3"/>
    <property type="match status" value="1"/>
</dbReference>
<comment type="similarity">
    <text evidence="1">Belongs to the GMC oxidoreductase family.</text>
</comment>
<keyword evidence="4" id="KW-1185">Reference proteome</keyword>
<dbReference type="EMBL" id="JBFXLR010000020">
    <property type="protein sequence ID" value="KAL2850390.1"/>
    <property type="molecule type" value="Genomic_DNA"/>
</dbReference>
<dbReference type="Pfam" id="PF05199">
    <property type="entry name" value="GMC_oxred_C"/>
    <property type="match status" value="1"/>
</dbReference>